<sequence length="224" mass="25352">MNKENNGNKEGESSQAPQQVNQLPSKRRKVIETITLSSDESIISVSPKKRKAKPKTKQKGIPSKQAMTKKDQNNNPRLSPSLESDDEMYRRIDTDSSVKELLLCEGLSSTNTEENATDIIILQVDPTFDLGPFHVTATQFQNLHLVDRRSGKPPAMVGPLYIHRQKKEMTYEGFVNQLLEIKPELKSIKAIGTDGEEALSNAFVKKIDNIIHLRCFRHERQNID</sequence>
<feature type="compositionally biased region" description="Basic residues" evidence="1">
    <location>
        <begin position="47"/>
        <end position="58"/>
    </location>
</feature>
<evidence type="ECO:0000313" key="3">
    <source>
        <dbReference type="Proteomes" id="UP001152795"/>
    </source>
</evidence>
<evidence type="ECO:0000256" key="1">
    <source>
        <dbReference type="SAM" id="MobiDB-lite"/>
    </source>
</evidence>
<feature type="compositionally biased region" description="Polar residues" evidence="1">
    <location>
        <begin position="73"/>
        <end position="82"/>
    </location>
</feature>
<accession>A0A6S7L0K6</accession>
<feature type="region of interest" description="Disordered" evidence="1">
    <location>
        <begin position="1"/>
        <end position="84"/>
    </location>
</feature>
<gene>
    <name evidence="2" type="ORF">PACLA_8A035034</name>
</gene>
<reference evidence="2" key="1">
    <citation type="submission" date="2020-04" db="EMBL/GenBank/DDBJ databases">
        <authorList>
            <person name="Alioto T."/>
            <person name="Alioto T."/>
            <person name="Gomez Garrido J."/>
        </authorList>
    </citation>
    <scope>NUCLEOTIDE SEQUENCE</scope>
    <source>
        <strain evidence="2">A484AB</strain>
    </source>
</reference>
<keyword evidence="3" id="KW-1185">Reference proteome</keyword>
<feature type="compositionally biased region" description="Basic and acidic residues" evidence="1">
    <location>
        <begin position="1"/>
        <end position="12"/>
    </location>
</feature>
<organism evidence="2 3">
    <name type="scientific">Paramuricea clavata</name>
    <name type="common">Red gorgonian</name>
    <name type="synonym">Violescent sea-whip</name>
    <dbReference type="NCBI Taxonomy" id="317549"/>
    <lineage>
        <taxon>Eukaryota</taxon>
        <taxon>Metazoa</taxon>
        <taxon>Cnidaria</taxon>
        <taxon>Anthozoa</taxon>
        <taxon>Octocorallia</taxon>
        <taxon>Malacalcyonacea</taxon>
        <taxon>Plexauridae</taxon>
        <taxon>Paramuricea</taxon>
    </lineage>
</organism>
<dbReference type="EMBL" id="CACRXK020013938">
    <property type="protein sequence ID" value="CAB4025989.1"/>
    <property type="molecule type" value="Genomic_DNA"/>
</dbReference>
<feature type="compositionally biased region" description="Polar residues" evidence="1">
    <location>
        <begin position="13"/>
        <end position="24"/>
    </location>
</feature>
<name>A0A6S7L0K6_PARCT</name>
<proteinExistence type="predicted"/>
<feature type="compositionally biased region" description="Polar residues" evidence="1">
    <location>
        <begin position="34"/>
        <end position="44"/>
    </location>
</feature>
<dbReference type="Proteomes" id="UP001152795">
    <property type="component" value="Unassembled WGS sequence"/>
</dbReference>
<comment type="caution">
    <text evidence="2">The sequence shown here is derived from an EMBL/GenBank/DDBJ whole genome shotgun (WGS) entry which is preliminary data.</text>
</comment>
<evidence type="ECO:0000313" key="2">
    <source>
        <dbReference type="EMBL" id="CAB4025989.1"/>
    </source>
</evidence>
<dbReference type="AlphaFoldDB" id="A0A6S7L0K6"/>
<protein>
    <submittedName>
        <fullName evidence="2">Uncharacterized protein</fullName>
    </submittedName>
</protein>